<dbReference type="EMBL" id="PXWF02000019">
    <property type="protein sequence ID" value="PWF55578.1"/>
    <property type="molecule type" value="Genomic_DNA"/>
</dbReference>
<reference evidence="3 4" key="1">
    <citation type="submission" date="2018-04" db="EMBL/GenBank/DDBJ databases">
        <title>Massilia violaceinigra sp. nov., a novel purple-pigmented bacterium isolated from Tianshan glacier, Xinjiang, China.</title>
        <authorList>
            <person name="Wang H."/>
        </authorList>
    </citation>
    <scope>NUCLEOTIDE SEQUENCE [LARGE SCALE GENOMIC DNA]</scope>
    <source>
        <strain evidence="3 4">B448-2</strain>
    </source>
</reference>
<dbReference type="GO" id="GO:0016491">
    <property type="term" value="F:oxidoreductase activity"/>
    <property type="evidence" value="ECO:0007669"/>
    <property type="project" value="TreeGrafter"/>
</dbReference>
<accession>A0A2U2I735</accession>
<evidence type="ECO:0000256" key="1">
    <source>
        <dbReference type="SAM" id="MobiDB-lite"/>
    </source>
</evidence>
<evidence type="ECO:0000313" key="4">
    <source>
        <dbReference type="Proteomes" id="UP000241421"/>
    </source>
</evidence>
<proteinExistence type="predicted"/>
<feature type="chain" id="PRO_5015521210" evidence="2">
    <location>
        <begin position="32"/>
        <end position="926"/>
    </location>
</feature>
<feature type="signal peptide" evidence="2">
    <location>
        <begin position="1"/>
        <end position="31"/>
    </location>
</feature>
<dbReference type="InterPro" id="IPR016024">
    <property type="entry name" value="ARM-type_fold"/>
</dbReference>
<dbReference type="InterPro" id="IPR011989">
    <property type="entry name" value="ARM-like"/>
</dbReference>
<organism evidence="3 4">
    <name type="scientific">Massilia glaciei</name>
    <dbReference type="NCBI Taxonomy" id="1524097"/>
    <lineage>
        <taxon>Bacteria</taxon>
        <taxon>Pseudomonadati</taxon>
        <taxon>Pseudomonadota</taxon>
        <taxon>Betaproteobacteria</taxon>
        <taxon>Burkholderiales</taxon>
        <taxon>Oxalobacteraceae</taxon>
        <taxon>Telluria group</taxon>
        <taxon>Massilia</taxon>
    </lineage>
</organism>
<gene>
    <name evidence="3" type="ORF">C7C56_001285</name>
</gene>
<dbReference type="Gene3D" id="1.25.10.10">
    <property type="entry name" value="Leucine-rich Repeat Variant"/>
    <property type="match status" value="2"/>
</dbReference>
<dbReference type="PROSITE" id="PS51257">
    <property type="entry name" value="PROKAR_LIPOPROTEIN"/>
    <property type="match status" value="1"/>
</dbReference>
<dbReference type="RefSeq" id="WP_106755690.1">
    <property type="nucleotide sequence ID" value="NZ_PXWF02000019.1"/>
</dbReference>
<comment type="caution">
    <text evidence="3">The sequence shown here is derived from an EMBL/GenBank/DDBJ whole genome shotgun (WGS) entry which is preliminary data.</text>
</comment>
<keyword evidence="4" id="KW-1185">Reference proteome</keyword>
<dbReference type="AlphaFoldDB" id="A0A2U2I735"/>
<keyword evidence="2" id="KW-0732">Signal</keyword>
<feature type="region of interest" description="Disordered" evidence="1">
    <location>
        <begin position="221"/>
        <end position="241"/>
    </location>
</feature>
<dbReference type="Proteomes" id="UP000241421">
    <property type="component" value="Unassembled WGS sequence"/>
</dbReference>
<evidence type="ECO:0000256" key="2">
    <source>
        <dbReference type="SAM" id="SignalP"/>
    </source>
</evidence>
<dbReference type="PANTHER" id="PTHR12697:SF5">
    <property type="entry name" value="DEOXYHYPUSINE HYDROXYLASE"/>
    <property type="match status" value="1"/>
</dbReference>
<evidence type="ECO:0000313" key="3">
    <source>
        <dbReference type="EMBL" id="PWF55578.1"/>
    </source>
</evidence>
<name>A0A2U2I735_9BURK</name>
<dbReference type="PANTHER" id="PTHR12697">
    <property type="entry name" value="PBS LYASE HEAT-LIKE PROTEIN"/>
    <property type="match status" value="1"/>
</dbReference>
<protein>
    <submittedName>
        <fullName evidence="3">HEAT repeat domain-containing protein</fullName>
    </submittedName>
</protein>
<dbReference type="SMART" id="SM00567">
    <property type="entry name" value="EZ_HEAT"/>
    <property type="match status" value="4"/>
</dbReference>
<dbReference type="SUPFAM" id="SSF48371">
    <property type="entry name" value="ARM repeat"/>
    <property type="match status" value="1"/>
</dbReference>
<dbReference type="InterPro" id="IPR004155">
    <property type="entry name" value="PBS_lyase_HEAT"/>
</dbReference>
<sequence>MRSNLDKRRARGWAVCLPLFLLLGCRPNNQGAPAAPIVAAEAACAEVAIPAAAPRPGDDAAATRVGQLRAALLALEVAPACLGTQLFRGPGSADEQALVIALMTLDPLALARARAAGVLGGVKGDPRPAFAALLKALGSENDATVVAAQYDSIAKLLPSRAALRWDDGPTVGALIDQIGLGNGSPRSRGAEEMAASRGVNVSASRALVVLGDILEQAAVANKARRPNVPEDGAGAGAGAGTTGDAAASAEIWQSYESTVAGLQLNRDHRGPIDADWRVPLLDKLAELLRNGRLNQDPRGDLVDKLVELLDYPAEPVRVAAMRVMGALVDAAARDADKRWGDLLPVLPPAALGRLHAALVKTAADAAPPVRAGAASALGRLAKHNGADIAVLVPLLKDADQQVRANATEALAGKLVVAPVDLAAQAARLKAGGTGAIEAVAALSRRRTPEVLELLLQTVLEADKRGAAQPGAMSDAQREEALALAGAAARALAKFGPVVLMPVIGKVGSTQSEATREMLFVVLRELDWAPAAARQRLDVAAALTPALMADDAQVRLAGATLLAEWRPYAARPFADSLVEPVVLAYLPAPADGAKPVVQDRGDTIVFQAGGKSAWAMAPEMAATVIAGNSGSRAAAEAMVRSMCSGQRRDPATVNIGVGGPAGPNGQLRGMEDSLRGMGAAAALPILNAIGKGGRKHCGESLLRAFAQSDLDDADAATVDAMLGHLRSPDRKVRKLMLVALADMTVVPAAAAAPLAALAARGDGVEKLLAKRARRAIALPGGAPAPAEPADLVPAFIMGDAGGLAQANAAMPGALKQLQGALAELPAAAPEKRAATMRMAGMMGPAAPFAVPALVSALKDEQALVRELAAFGLGRIGSPQALGALEKALEKARADPASTLARKAGNAIARIKARAGAAPSPRPSQGAA</sequence>
<dbReference type="Pfam" id="PF13646">
    <property type="entry name" value="HEAT_2"/>
    <property type="match status" value="1"/>
</dbReference>